<protein>
    <recommendedName>
        <fullName evidence="3">Conjugal transfer protein</fullName>
    </recommendedName>
</protein>
<reference evidence="1 2" key="1">
    <citation type="submission" date="2013-03" db="EMBL/GenBank/DDBJ databases">
        <title>Whole genome shotgun sequencing of Clostridium sartagoforme AAU1.</title>
        <authorList>
            <person name="Joshi C.G."/>
            <person name="Duggirala S.M."/>
            <person name="Nathani N.M."/>
            <person name="Bhatt V.D."/>
            <person name="Patel A.K."/>
            <person name="Pandya P.R."/>
            <person name="KaPatel J.A."/>
        </authorList>
    </citation>
    <scope>NUCLEOTIDE SEQUENCE [LARGE SCALE GENOMIC DNA]</scope>
    <source>
        <strain evidence="1 2">AAU1</strain>
    </source>
</reference>
<proteinExistence type="predicted"/>
<gene>
    <name evidence="1" type="ORF">A500_10000</name>
</gene>
<dbReference type="AlphaFoldDB" id="R9CDW9"/>
<evidence type="ECO:0000313" key="2">
    <source>
        <dbReference type="Proteomes" id="UP000013988"/>
    </source>
</evidence>
<organism evidence="1 2">
    <name type="scientific">Clostridium sartagoforme AAU1</name>
    <dbReference type="NCBI Taxonomy" id="1202534"/>
    <lineage>
        <taxon>Bacteria</taxon>
        <taxon>Bacillati</taxon>
        <taxon>Bacillota</taxon>
        <taxon>Clostridia</taxon>
        <taxon>Eubacteriales</taxon>
        <taxon>Clostridiaceae</taxon>
        <taxon>Clostridium</taxon>
    </lineage>
</organism>
<evidence type="ECO:0000313" key="1">
    <source>
        <dbReference type="EMBL" id="EOR25391.1"/>
    </source>
</evidence>
<dbReference type="EMBL" id="ASRV01000125">
    <property type="protein sequence ID" value="EOR25391.1"/>
    <property type="molecule type" value="Genomic_DNA"/>
</dbReference>
<sequence>MDNNMKYSIQIAMLSQLLKLNMISDKEFMAIKNELMKKYKIIMP</sequence>
<name>R9CDW9_9CLOT</name>
<keyword evidence="2" id="KW-1185">Reference proteome</keyword>
<evidence type="ECO:0008006" key="3">
    <source>
        <dbReference type="Google" id="ProtNLM"/>
    </source>
</evidence>
<dbReference type="RefSeq" id="WP_016207356.1">
    <property type="nucleotide sequence ID" value="NZ_ASRV01000125.1"/>
</dbReference>
<dbReference type="PATRIC" id="fig|1202534.3.peg.1990"/>
<dbReference type="Proteomes" id="UP000013988">
    <property type="component" value="Unassembled WGS sequence"/>
</dbReference>
<accession>R9CDW9</accession>
<comment type="caution">
    <text evidence="1">The sequence shown here is derived from an EMBL/GenBank/DDBJ whole genome shotgun (WGS) entry which is preliminary data.</text>
</comment>